<organism evidence="2 3">
    <name type="scientific">Dipteronia sinensis</name>
    <dbReference type="NCBI Taxonomy" id="43782"/>
    <lineage>
        <taxon>Eukaryota</taxon>
        <taxon>Viridiplantae</taxon>
        <taxon>Streptophyta</taxon>
        <taxon>Embryophyta</taxon>
        <taxon>Tracheophyta</taxon>
        <taxon>Spermatophyta</taxon>
        <taxon>Magnoliopsida</taxon>
        <taxon>eudicotyledons</taxon>
        <taxon>Gunneridae</taxon>
        <taxon>Pentapetalae</taxon>
        <taxon>rosids</taxon>
        <taxon>malvids</taxon>
        <taxon>Sapindales</taxon>
        <taxon>Sapindaceae</taxon>
        <taxon>Hippocastanoideae</taxon>
        <taxon>Acereae</taxon>
        <taxon>Dipteronia</taxon>
    </lineage>
</organism>
<comment type="caution">
    <text evidence="2">The sequence shown here is derived from an EMBL/GenBank/DDBJ whole genome shotgun (WGS) entry which is preliminary data.</text>
</comment>
<keyword evidence="1" id="KW-0472">Membrane</keyword>
<sequence length="161" mass="18801">MDRCRMKEEMKRDFWLSEITGITGFGVDVVDRYPSDVLSVFVLTMIYTMYYSTFYVLTMCLLLTQEHADKDKCPICGEPRYKNTNGKALDMRWHKEKHIDTKGILRHPADAEAWKEFDKNHNWFAQDPRNVRLELASDGFNLFGNMNNAYSTYVAGDAYSI</sequence>
<dbReference type="EMBL" id="JANJYJ010000006">
    <property type="protein sequence ID" value="KAK3205465.1"/>
    <property type="molecule type" value="Genomic_DNA"/>
</dbReference>
<dbReference type="InterPro" id="IPR004242">
    <property type="entry name" value="Transposase_21"/>
</dbReference>
<proteinExistence type="predicted"/>
<gene>
    <name evidence="2" type="ORF">Dsin_019511</name>
</gene>
<feature type="transmembrane region" description="Helical" evidence="1">
    <location>
        <begin position="37"/>
        <end position="63"/>
    </location>
</feature>
<dbReference type="AlphaFoldDB" id="A0AAE0E2S9"/>
<evidence type="ECO:0000313" key="2">
    <source>
        <dbReference type="EMBL" id="KAK3205465.1"/>
    </source>
</evidence>
<name>A0AAE0E2S9_9ROSI</name>
<dbReference type="PANTHER" id="PTHR10775">
    <property type="entry name" value="OS08G0208400 PROTEIN"/>
    <property type="match status" value="1"/>
</dbReference>
<protein>
    <submittedName>
        <fullName evidence="2">Uncharacterized protein</fullName>
    </submittedName>
</protein>
<evidence type="ECO:0000256" key="1">
    <source>
        <dbReference type="SAM" id="Phobius"/>
    </source>
</evidence>
<evidence type="ECO:0000313" key="3">
    <source>
        <dbReference type="Proteomes" id="UP001281410"/>
    </source>
</evidence>
<dbReference type="PANTHER" id="PTHR10775:SF185">
    <property type="entry name" value="OS08G0208400 PROTEIN"/>
    <property type="match status" value="1"/>
</dbReference>
<dbReference type="Proteomes" id="UP001281410">
    <property type="component" value="Unassembled WGS sequence"/>
</dbReference>
<keyword evidence="1" id="KW-0812">Transmembrane</keyword>
<reference evidence="2" key="1">
    <citation type="journal article" date="2023" name="Plant J.">
        <title>Genome sequences and population genomics provide insights into the demographic history, inbreeding, and mutation load of two 'living fossil' tree species of Dipteronia.</title>
        <authorList>
            <person name="Feng Y."/>
            <person name="Comes H.P."/>
            <person name="Chen J."/>
            <person name="Zhu S."/>
            <person name="Lu R."/>
            <person name="Zhang X."/>
            <person name="Li P."/>
            <person name="Qiu J."/>
            <person name="Olsen K.M."/>
            <person name="Qiu Y."/>
        </authorList>
    </citation>
    <scope>NUCLEOTIDE SEQUENCE</scope>
    <source>
        <strain evidence="2">NBL</strain>
    </source>
</reference>
<keyword evidence="3" id="KW-1185">Reference proteome</keyword>
<dbReference type="Pfam" id="PF02992">
    <property type="entry name" value="Transposase_21"/>
    <property type="match status" value="1"/>
</dbReference>
<accession>A0AAE0E2S9</accession>
<keyword evidence="1" id="KW-1133">Transmembrane helix</keyword>